<proteinExistence type="predicted"/>
<evidence type="ECO:0000256" key="1">
    <source>
        <dbReference type="SAM" id="SignalP"/>
    </source>
</evidence>
<protein>
    <submittedName>
        <fullName evidence="2">Putative secreted peptide</fullName>
    </submittedName>
</protein>
<organism evidence="2">
    <name type="scientific">Anopheles braziliensis</name>
    <dbReference type="NCBI Taxonomy" id="58242"/>
    <lineage>
        <taxon>Eukaryota</taxon>
        <taxon>Metazoa</taxon>
        <taxon>Ecdysozoa</taxon>
        <taxon>Arthropoda</taxon>
        <taxon>Hexapoda</taxon>
        <taxon>Insecta</taxon>
        <taxon>Pterygota</taxon>
        <taxon>Neoptera</taxon>
        <taxon>Endopterygota</taxon>
        <taxon>Diptera</taxon>
        <taxon>Nematocera</taxon>
        <taxon>Culicoidea</taxon>
        <taxon>Culicidae</taxon>
        <taxon>Anophelinae</taxon>
        <taxon>Anopheles</taxon>
    </lineage>
</organism>
<sequence length="110" mass="12853">MPLVAILFTVIEMLQYVRLFSARNPVTHAPHTRFWVFRVNQRDHPAGPFECATVVNTVLVEPTQETLYVTRPLFFEWKVRLPHQGSVAKNPNILLVLLFLRLARLWAFLQ</sequence>
<reference evidence="2" key="1">
    <citation type="submission" date="2018-01" db="EMBL/GenBank/DDBJ databases">
        <title>An insight into the sialome of Amazonian anophelines.</title>
        <authorList>
            <person name="Ribeiro J.M."/>
            <person name="Scarpassa V."/>
            <person name="Calvo E."/>
        </authorList>
    </citation>
    <scope>NUCLEOTIDE SEQUENCE</scope>
    <source>
        <tissue evidence="2">Salivary glands</tissue>
    </source>
</reference>
<feature type="signal peptide" evidence="1">
    <location>
        <begin position="1"/>
        <end position="22"/>
    </location>
</feature>
<accession>A0A2M3ZX19</accession>
<keyword evidence="1" id="KW-0732">Signal</keyword>
<feature type="chain" id="PRO_5014895398" evidence="1">
    <location>
        <begin position="23"/>
        <end position="110"/>
    </location>
</feature>
<dbReference type="AlphaFoldDB" id="A0A2M3ZX19"/>
<name>A0A2M3ZX19_9DIPT</name>
<dbReference type="EMBL" id="GGFM01012187">
    <property type="protein sequence ID" value="MBW32938.1"/>
    <property type="molecule type" value="Transcribed_RNA"/>
</dbReference>
<evidence type="ECO:0000313" key="2">
    <source>
        <dbReference type="EMBL" id="MBW32938.1"/>
    </source>
</evidence>